<gene>
    <name evidence="1" type="ORF">A9C19_14525</name>
</gene>
<proteinExistence type="predicted"/>
<sequence>MSIYEALKQLRGWKKAEYFKWKHDIRYDQTLPQKTAEEFLNMIGNKTMNEFIKWERTAEYKQLLAIYLDSCIANDLDEIYKKVSELAKTGETQSVKLFLQLQKDISNYAKAAEKAFSVDEEIIEEDDDLEI</sequence>
<evidence type="ECO:0000313" key="1">
    <source>
        <dbReference type="EMBL" id="APH05851.1"/>
    </source>
</evidence>
<protein>
    <submittedName>
        <fullName evidence="1">Uncharacterized protein</fullName>
    </submittedName>
</protein>
<accession>A0A1L3MU36</accession>
<keyword evidence="2" id="KW-1185">Reference proteome</keyword>
<dbReference type="Proteomes" id="UP000181936">
    <property type="component" value="Chromosome"/>
</dbReference>
<organism evidence="1 2">
    <name type="scientific">Bacillus weihaiensis</name>
    <dbReference type="NCBI Taxonomy" id="1547283"/>
    <lineage>
        <taxon>Bacteria</taxon>
        <taxon>Bacillati</taxon>
        <taxon>Bacillota</taxon>
        <taxon>Bacilli</taxon>
        <taxon>Bacillales</taxon>
        <taxon>Bacillaceae</taxon>
        <taxon>Bacillus</taxon>
    </lineage>
</organism>
<reference evidence="1 2" key="1">
    <citation type="journal article" date="2016" name="Sci. Rep.">
        <title>Complete genome sequence and transcriptomic analysis of a novel marine strain Bacillus weihaiensis reveals the mechanism of brown algae degradation.</title>
        <authorList>
            <person name="Zhu Y."/>
            <person name="Chen P."/>
            <person name="Bao Y."/>
            <person name="Men Y."/>
            <person name="Zeng Y."/>
            <person name="Yang J."/>
            <person name="Sun J."/>
            <person name="Sun Y."/>
        </authorList>
    </citation>
    <scope>NUCLEOTIDE SEQUENCE [LARGE SCALE GENOMIC DNA]</scope>
    <source>
        <strain evidence="1 2">Alg07</strain>
    </source>
</reference>
<dbReference type="OrthoDB" id="2697242at2"/>
<dbReference type="STRING" id="1547283.A9C19_14525"/>
<dbReference type="EMBL" id="CP016020">
    <property type="protein sequence ID" value="APH05851.1"/>
    <property type="molecule type" value="Genomic_DNA"/>
</dbReference>
<dbReference type="KEGG" id="bwh:A9C19_14525"/>
<dbReference type="RefSeq" id="WP_072580645.1">
    <property type="nucleotide sequence ID" value="NZ_CP016020.1"/>
</dbReference>
<name>A0A1L3MU36_9BACI</name>
<evidence type="ECO:0000313" key="2">
    <source>
        <dbReference type="Proteomes" id="UP000181936"/>
    </source>
</evidence>
<dbReference type="AlphaFoldDB" id="A0A1L3MU36"/>